<dbReference type="Proteomes" id="UP001300871">
    <property type="component" value="Unassembled WGS sequence"/>
</dbReference>
<dbReference type="Gene3D" id="1.10.8.60">
    <property type="match status" value="1"/>
</dbReference>
<evidence type="ECO:0000259" key="7">
    <source>
        <dbReference type="PROSITE" id="PS50045"/>
    </source>
</evidence>
<sequence length="558" mass="64357">MKIYDFYFVLDKNQVMLRTEWGNPRSEDMYRLLFSNWILRGEKPSGVFPMADEDQDGELFWDEDHFTFEKIKVSKERYYLFFKKRNDQEYLFAKTLDHISDGIQIYDKNACAVFFNKASREIAHIPSDVSIEGRYLLDMYNLDENISTIMTCLRTQSPVINRVDHYKSSDGISIATANTAYPIRKGKEILGSVVFEQTSDIVKRYNKKMQEIEQALKLYEEHSHYTRFTGYTFEHIIGHGVKLKEAVGIARKVASQNSSILLVGETGTGKEIFAQSIHRASGRKDKRFVALNCAAIPDSLIESLLFGTQKGSFTGSENKPGYFEEAEGGTLFLDELNSMSLSMQSKILRAIQENTFRRVGGQKDIRMDVRIISSCNEDPFRAIADNQFRKDLFYRLSTVMIELPPLREHKEDLEELIRYRLDATAFQYVHSFSGISPEVMEIFRSYSWPGNVRELFHVLDYAQNVADGETLRREHLPGYLRKFGEESRGVQTFQPAGEDKASGFMPGVELQSIMDAYEHKVLQKALEHYGYNITKTADALGLRRQSLQYRIKKYGIII</sequence>
<name>A0AAW5FA26_CLOSY</name>
<evidence type="ECO:0000256" key="6">
    <source>
        <dbReference type="SAM" id="Coils"/>
    </source>
</evidence>
<accession>A0AAW5FA26</accession>
<keyword evidence="5" id="KW-0804">Transcription</keyword>
<keyword evidence="3" id="KW-0805">Transcription regulation</keyword>
<evidence type="ECO:0000256" key="4">
    <source>
        <dbReference type="ARBA" id="ARBA00023125"/>
    </source>
</evidence>
<dbReference type="PROSITE" id="PS00675">
    <property type="entry name" value="SIGMA54_INTERACT_1"/>
    <property type="match status" value="1"/>
</dbReference>
<dbReference type="Gene3D" id="1.10.10.60">
    <property type="entry name" value="Homeodomain-like"/>
    <property type="match status" value="1"/>
</dbReference>
<dbReference type="SUPFAM" id="SSF52540">
    <property type="entry name" value="P-loop containing nucleoside triphosphate hydrolases"/>
    <property type="match status" value="1"/>
</dbReference>
<dbReference type="PANTHER" id="PTHR32071:SF74">
    <property type="entry name" value="TRANSCRIPTIONAL ACTIVATOR ROCR"/>
    <property type="match status" value="1"/>
</dbReference>
<dbReference type="Gene3D" id="3.40.50.300">
    <property type="entry name" value="P-loop containing nucleotide triphosphate hydrolases"/>
    <property type="match status" value="1"/>
</dbReference>
<proteinExistence type="predicted"/>
<dbReference type="InterPro" id="IPR025943">
    <property type="entry name" value="Sigma_54_int_dom_ATP-bd_2"/>
</dbReference>
<dbReference type="AlphaFoldDB" id="A0AAW5FA26"/>
<dbReference type="PROSITE" id="PS00688">
    <property type="entry name" value="SIGMA54_INTERACT_3"/>
    <property type="match status" value="1"/>
</dbReference>
<dbReference type="InterPro" id="IPR002078">
    <property type="entry name" value="Sigma_54_int"/>
</dbReference>
<dbReference type="GO" id="GO:0005524">
    <property type="term" value="F:ATP binding"/>
    <property type="evidence" value="ECO:0007669"/>
    <property type="project" value="UniProtKB-KW"/>
</dbReference>
<dbReference type="InterPro" id="IPR009057">
    <property type="entry name" value="Homeodomain-like_sf"/>
</dbReference>
<dbReference type="SMART" id="SM00382">
    <property type="entry name" value="AAA"/>
    <property type="match status" value="1"/>
</dbReference>
<organism evidence="8 10">
    <name type="scientific">Clostridium symbiosum</name>
    <name type="common">Bacteroides symbiosus</name>
    <dbReference type="NCBI Taxonomy" id="1512"/>
    <lineage>
        <taxon>Bacteria</taxon>
        <taxon>Bacillati</taxon>
        <taxon>Bacillota</taxon>
        <taxon>Clostridia</taxon>
        <taxon>Lachnospirales</taxon>
        <taxon>Lachnospiraceae</taxon>
        <taxon>Otoolea</taxon>
    </lineage>
</organism>
<dbReference type="Pfam" id="PF02954">
    <property type="entry name" value="HTH_8"/>
    <property type="match status" value="1"/>
</dbReference>
<dbReference type="PANTHER" id="PTHR32071">
    <property type="entry name" value="TRANSCRIPTIONAL REGULATORY PROTEIN"/>
    <property type="match status" value="1"/>
</dbReference>
<reference evidence="8" key="1">
    <citation type="journal article" date="2022" name="Cell Host Microbe">
        <title>Colonization of the live biotherapeutic product VE303 and modulation of the microbiota and metabolites in healthy volunteers.</title>
        <authorList>
            <person name="Dsouza M."/>
            <person name="Menon R."/>
            <person name="Crossette E."/>
            <person name="Bhattarai S.K."/>
            <person name="Schneider J."/>
            <person name="Kim Y.G."/>
            <person name="Reddy S."/>
            <person name="Caballero S."/>
            <person name="Felix C."/>
            <person name="Cornacchione L."/>
            <person name="Hendrickson J."/>
            <person name="Watson A.R."/>
            <person name="Minot S.S."/>
            <person name="Greenfield N."/>
            <person name="Schopf L."/>
            <person name="Szabady R."/>
            <person name="Patarroyo J."/>
            <person name="Smith W."/>
            <person name="Harrison P."/>
            <person name="Kuijper E.J."/>
            <person name="Kelly C.P."/>
            <person name="Olle B."/>
            <person name="Bobilev D."/>
            <person name="Silber J.L."/>
            <person name="Bucci V."/>
            <person name="Roberts B."/>
            <person name="Faith J."/>
            <person name="Norman J.M."/>
        </authorList>
    </citation>
    <scope>NUCLEOTIDE SEQUENCE</scope>
    <source>
        <strain evidence="8">VE303-04</strain>
    </source>
</reference>
<dbReference type="InterPro" id="IPR003593">
    <property type="entry name" value="AAA+_ATPase"/>
</dbReference>
<dbReference type="InterPro" id="IPR002197">
    <property type="entry name" value="HTH_Fis"/>
</dbReference>
<feature type="domain" description="Sigma-54 factor interaction" evidence="7">
    <location>
        <begin position="236"/>
        <end position="464"/>
    </location>
</feature>
<reference evidence="9" key="2">
    <citation type="submission" date="2023-01" db="EMBL/GenBank/DDBJ databases">
        <title>Human gut microbiome strain richness.</title>
        <authorList>
            <person name="Chen-Liaw A."/>
        </authorList>
    </citation>
    <scope>NUCLEOTIDE SEQUENCE</scope>
    <source>
        <strain evidence="9">B1_m1001713B170214d0_201011</strain>
    </source>
</reference>
<dbReference type="EMBL" id="JAQLGM010000021">
    <property type="protein sequence ID" value="MDB2000531.1"/>
    <property type="molecule type" value="Genomic_DNA"/>
</dbReference>
<keyword evidence="4" id="KW-0238">DNA-binding</keyword>
<protein>
    <submittedName>
        <fullName evidence="8">Sigma 54-interacting transcriptional regulator</fullName>
    </submittedName>
</protein>
<comment type="caution">
    <text evidence="8">The sequence shown here is derived from an EMBL/GenBank/DDBJ whole genome shotgun (WGS) entry which is preliminary data.</text>
</comment>
<evidence type="ECO:0000256" key="1">
    <source>
        <dbReference type="ARBA" id="ARBA00022741"/>
    </source>
</evidence>
<evidence type="ECO:0000313" key="9">
    <source>
        <dbReference type="EMBL" id="MDB2000531.1"/>
    </source>
</evidence>
<evidence type="ECO:0000256" key="3">
    <source>
        <dbReference type="ARBA" id="ARBA00023015"/>
    </source>
</evidence>
<gene>
    <name evidence="8" type="ORF">K5I21_22870</name>
    <name evidence="9" type="ORF">PM006_10005</name>
</gene>
<dbReference type="InterPro" id="IPR025662">
    <property type="entry name" value="Sigma_54_int_dom_ATP-bd_1"/>
</dbReference>
<dbReference type="PROSITE" id="PS50045">
    <property type="entry name" value="SIGMA54_INTERACT_4"/>
    <property type="match status" value="1"/>
</dbReference>
<feature type="coiled-coil region" evidence="6">
    <location>
        <begin position="195"/>
        <end position="222"/>
    </location>
</feature>
<dbReference type="GO" id="GO:0043565">
    <property type="term" value="F:sequence-specific DNA binding"/>
    <property type="evidence" value="ECO:0007669"/>
    <property type="project" value="InterPro"/>
</dbReference>
<keyword evidence="2" id="KW-0067">ATP-binding</keyword>
<evidence type="ECO:0000313" key="10">
    <source>
        <dbReference type="Proteomes" id="UP001203136"/>
    </source>
</evidence>
<evidence type="ECO:0000256" key="5">
    <source>
        <dbReference type="ARBA" id="ARBA00023163"/>
    </source>
</evidence>
<evidence type="ECO:0000313" key="8">
    <source>
        <dbReference type="EMBL" id="MCK0088650.1"/>
    </source>
</evidence>
<dbReference type="InterPro" id="IPR058031">
    <property type="entry name" value="AAA_lid_NorR"/>
</dbReference>
<evidence type="ECO:0000256" key="2">
    <source>
        <dbReference type="ARBA" id="ARBA00022840"/>
    </source>
</evidence>
<dbReference type="Gene3D" id="3.30.450.20">
    <property type="entry name" value="PAS domain"/>
    <property type="match status" value="1"/>
</dbReference>
<dbReference type="RefSeq" id="WP_021643825.1">
    <property type="nucleotide sequence ID" value="NZ_BAABZD010000005.1"/>
</dbReference>
<dbReference type="PRINTS" id="PR01590">
    <property type="entry name" value="HTHFIS"/>
</dbReference>
<dbReference type="SUPFAM" id="SSF46689">
    <property type="entry name" value="Homeodomain-like"/>
    <property type="match status" value="1"/>
</dbReference>
<dbReference type="EMBL" id="JAINVB010000001">
    <property type="protein sequence ID" value="MCK0088650.1"/>
    <property type="molecule type" value="Genomic_DNA"/>
</dbReference>
<dbReference type="GeneID" id="57968350"/>
<keyword evidence="1" id="KW-0547">Nucleotide-binding</keyword>
<dbReference type="InterPro" id="IPR025944">
    <property type="entry name" value="Sigma_54_int_dom_CS"/>
</dbReference>
<dbReference type="GO" id="GO:0006355">
    <property type="term" value="P:regulation of DNA-templated transcription"/>
    <property type="evidence" value="ECO:0007669"/>
    <property type="project" value="InterPro"/>
</dbReference>
<dbReference type="CDD" id="cd00009">
    <property type="entry name" value="AAA"/>
    <property type="match status" value="1"/>
</dbReference>
<keyword evidence="6" id="KW-0175">Coiled coil</keyword>
<dbReference type="PROSITE" id="PS00676">
    <property type="entry name" value="SIGMA54_INTERACT_2"/>
    <property type="match status" value="1"/>
</dbReference>
<dbReference type="FunFam" id="3.40.50.300:FF:000006">
    <property type="entry name" value="DNA-binding transcriptional regulator NtrC"/>
    <property type="match status" value="1"/>
</dbReference>
<dbReference type="Pfam" id="PF00158">
    <property type="entry name" value="Sigma54_activat"/>
    <property type="match status" value="1"/>
</dbReference>
<dbReference type="InterPro" id="IPR027417">
    <property type="entry name" value="P-loop_NTPase"/>
</dbReference>
<dbReference type="Proteomes" id="UP001203136">
    <property type="component" value="Unassembled WGS sequence"/>
</dbReference>
<dbReference type="Pfam" id="PF25601">
    <property type="entry name" value="AAA_lid_14"/>
    <property type="match status" value="1"/>
</dbReference>